<dbReference type="EMBL" id="MBFS01002642">
    <property type="protein sequence ID" value="PVU94418.1"/>
    <property type="molecule type" value="Genomic_DNA"/>
</dbReference>
<feature type="compositionally biased region" description="Polar residues" evidence="11">
    <location>
        <begin position="233"/>
        <end position="266"/>
    </location>
</feature>
<comment type="similarity">
    <text evidence="1 10">Belongs to the SHE9 family.</text>
</comment>
<dbReference type="PANTHER" id="PTHR31961:SF3">
    <property type="entry name" value="SENSITIVE TO HIGH EXPRESSION PROTEIN 9, MITOCHONDRIAL"/>
    <property type="match status" value="1"/>
</dbReference>
<feature type="compositionally biased region" description="Basic and acidic residues" evidence="11">
    <location>
        <begin position="60"/>
        <end position="74"/>
    </location>
</feature>
<name>A0A2T9YPY5_9FUNG</name>
<keyword evidence="8 10" id="KW-0472">Membrane</keyword>
<evidence type="ECO:0000256" key="11">
    <source>
        <dbReference type="SAM" id="MobiDB-lite"/>
    </source>
</evidence>
<keyword evidence="3 10" id="KW-0999">Mitochondrion inner membrane</keyword>
<evidence type="ECO:0000256" key="7">
    <source>
        <dbReference type="ARBA" id="ARBA00023128"/>
    </source>
</evidence>
<keyword evidence="5 10" id="KW-1133">Transmembrane helix</keyword>
<feature type="region of interest" description="Disordered" evidence="11">
    <location>
        <begin position="1"/>
        <end position="29"/>
    </location>
</feature>
<proteinExistence type="inferred from homology"/>
<feature type="compositionally biased region" description="Basic and acidic residues" evidence="11">
    <location>
        <begin position="170"/>
        <end position="180"/>
    </location>
</feature>
<evidence type="ECO:0000256" key="2">
    <source>
        <dbReference type="ARBA" id="ARBA00022692"/>
    </source>
</evidence>
<evidence type="ECO:0000256" key="9">
    <source>
        <dbReference type="ARBA" id="ARBA00024807"/>
    </source>
</evidence>
<evidence type="ECO:0000256" key="4">
    <source>
        <dbReference type="ARBA" id="ARBA00022946"/>
    </source>
</evidence>
<feature type="compositionally biased region" description="Polar residues" evidence="11">
    <location>
        <begin position="195"/>
        <end position="205"/>
    </location>
</feature>
<dbReference type="GO" id="GO:0005743">
    <property type="term" value="C:mitochondrial inner membrane"/>
    <property type="evidence" value="ECO:0007669"/>
    <property type="project" value="UniProtKB-SubCell"/>
</dbReference>
<feature type="region of interest" description="Disordered" evidence="11">
    <location>
        <begin position="59"/>
        <end position="209"/>
    </location>
</feature>
<evidence type="ECO:0000256" key="1">
    <source>
        <dbReference type="ARBA" id="ARBA00007472"/>
    </source>
</evidence>
<keyword evidence="13" id="KW-1185">Reference proteome</keyword>
<feature type="region of interest" description="Disordered" evidence="11">
    <location>
        <begin position="222"/>
        <end position="266"/>
    </location>
</feature>
<dbReference type="InterPro" id="IPR008839">
    <property type="entry name" value="MDM33_fungi"/>
</dbReference>
<gene>
    <name evidence="12" type="ORF">BB560_005938</name>
</gene>
<dbReference type="OrthoDB" id="5595506at2759"/>
<feature type="region of interest" description="Disordered" evidence="11">
    <location>
        <begin position="577"/>
        <end position="600"/>
    </location>
</feature>
<sequence>LQLQDYDDHSTKEKGPNTVGPIQNNPELDQDIHTHSTKELTDADIIKTIEDQIVFSSSKNIEDIPEKGIQHSDTPESSPNLVSENNAKDIEKGAKKYEEDGKVLNIKGNEFKDNENKWNTVSYSNGSFEDSISKGLNQSDKPSSGSSANMNETRESISSEKKVSSPSAKSDSKEPVDFKGSDSPTIVASADQKDVTNNGGPSNTLGDFEYGFSENALQNSISDHSGTEREKTFSGNHVNNSTTKTKSFKDNSNANFSNGSNYSSTESKYKTLSSKIALDYYSTLWKSFLENIRSRKEEFQRWYGVLTQIWSQPNKITRMSSVINFITGYDKVIKQKDRVSNSYNEFYDSKSKLASLKKDYETTILDRTKTQREINMLLQRKNNWDEIDVSNFTSLYKNEHSLTRLEKEQKLKLVDLESYVDKCLDNMVASIRTRYQEEQNWSDKIRMISSYTTWLVLAVNIIAIILTQLLFEPRKRRKIIEGVDKKIVYHMESKQNNNNLTHHDPVPVVPENKDTETVGYTDLYEKSSANTVSGALLTLQEKEKLERLLEKIDSLIINQNKIIELSKSKDAISSSIHAPENTGISSYPSTETKDRNPISGLKSPSETTVYVLGGFLLGGCCAMAVLLLNR</sequence>
<evidence type="ECO:0000256" key="10">
    <source>
        <dbReference type="RuleBase" id="RU364128"/>
    </source>
</evidence>
<dbReference type="PANTHER" id="PTHR31961">
    <property type="entry name" value="SENSITIVE TO HIGH EXPRESSION PROTEIN 9, MITOCHONDRIAL"/>
    <property type="match status" value="1"/>
</dbReference>
<reference evidence="12 13" key="1">
    <citation type="journal article" date="2018" name="MBio">
        <title>Comparative Genomics Reveals the Core Gene Toolbox for the Fungus-Insect Symbiosis.</title>
        <authorList>
            <person name="Wang Y."/>
            <person name="Stata M."/>
            <person name="Wang W."/>
            <person name="Stajich J.E."/>
            <person name="White M.M."/>
            <person name="Moncalvo J.M."/>
        </authorList>
    </citation>
    <scope>NUCLEOTIDE SEQUENCE [LARGE SCALE GENOMIC DNA]</scope>
    <source>
        <strain evidence="12 13">SC-DP-2</strain>
    </source>
</reference>
<feature type="compositionally biased region" description="Polar residues" evidence="11">
    <location>
        <begin position="117"/>
        <end position="151"/>
    </location>
</feature>
<evidence type="ECO:0000256" key="8">
    <source>
        <dbReference type="ARBA" id="ARBA00023136"/>
    </source>
</evidence>
<dbReference type="Pfam" id="PF05546">
    <property type="entry name" value="She9_MDM33"/>
    <property type="match status" value="1"/>
</dbReference>
<keyword evidence="7 10" id="KW-0496">Mitochondrion</keyword>
<feature type="transmembrane region" description="Helical" evidence="10">
    <location>
        <begin position="451"/>
        <end position="471"/>
    </location>
</feature>
<dbReference type="Proteomes" id="UP000245609">
    <property type="component" value="Unassembled WGS sequence"/>
</dbReference>
<evidence type="ECO:0000256" key="3">
    <source>
        <dbReference type="ARBA" id="ARBA00022792"/>
    </source>
</evidence>
<feature type="compositionally biased region" description="Polar residues" evidence="11">
    <location>
        <begin position="75"/>
        <end position="85"/>
    </location>
</feature>
<organism evidence="12 13">
    <name type="scientific">Smittium megazygosporum</name>
    <dbReference type="NCBI Taxonomy" id="133381"/>
    <lineage>
        <taxon>Eukaryota</taxon>
        <taxon>Fungi</taxon>
        <taxon>Fungi incertae sedis</taxon>
        <taxon>Zoopagomycota</taxon>
        <taxon>Kickxellomycotina</taxon>
        <taxon>Harpellomycetes</taxon>
        <taxon>Harpellales</taxon>
        <taxon>Legeriomycetaceae</taxon>
        <taxon>Smittium</taxon>
    </lineage>
</organism>
<keyword evidence="6" id="KW-0175">Coiled coil</keyword>
<keyword evidence="2 10" id="KW-0812">Transmembrane</keyword>
<feature type="compositionally biased region" description="Polar residues" evidence="11">
    <location>
        <begin position="577"/>
        <end position="590"/>
    </location>
</feature>
<feature type="transmembrane region" description="Helical" evidence="10">
    <location>
        <begin position="609"/>
        <end position="628"/>
    </location>
</feature>
<comment type="function">
    <text evidence="9">Required for the maintenance of the structure of the mitochondrial inner membrane. Involved in mitochondrial morphology. Causes growth arrest when highly overexpressed.</text>
</comment>
<keyword evidence="4 10" id="KW-0809">Transit peptide</keyword>
<feature type="compositionally biased region" description="Basic and acidic residues" evidence="11">
    <location>
        <begin position="152"/>
        <end position="163"/>
    </location>
</feature>
<comment type="subunit">
    <text evidence="10">Homooligomer.</text>
</comment>
<evidence type="ECO:0000313" key="13">
    <source>
        <dbReference type="Proteomes" id="UP000245609"/>
    </source>
</evidence>
<feature type="non-terminal residue" evidence="12">
    <location>
        <position position="1"/>
    </location>
</feature>
<accession>A0A2T9YPY5</accession>
<dbReference type="AlphaFoldDB" id="A0A2T9YPY5"/>
<feature type="compositionally biased region" description="Basic and acidic residues" evidence="11">
    <location>
        <begin position="86"/>
        <end position="102"/>
    </location>
</feature>
<feature type="compositionally biased region" description="Basic and acidic residues" evidence="11">
    <location>
        <begin position="1"/>
        <end position="15"/>
    </location>
</feature>
<evidence type="ECO:0000256" key="5">
    <source>
        <dbReference type="ARBA" id="ARBA00022989"/>
    </source>
</evidence>
<comment type="subcellular location">
    <subcellularLocation>
        <location evidence="10">Mitochondrion inner membrane</location>
        <topology evidence="10">Multi-pass membrane protein</topology>
    </subcellularLocation>
</comment>
<evidence type="ECO:0000256" key="6">
    <source>
        <dbReference type="ARBA" id="ARBA00023054"/>
    </source>
</evidence>
<comment type="caution">
    <text evidence="12">The sequence shown here is derived from an EMBL/GenBank/DDBJ whole genome shotgun (WGS) entry which is preliminary data.</text>
</comment>
<evidence type="ECO:0000313" key="12">
    <source>
        <dbReference type="EMBL" id="PVU94418.1"/>
    </source>
</evidence>
<dbReference type="GO" id="GO:0007007">
    <property type="term" value="P:inner mitochondrial membrane organization"/>
    <property type="evidence" value="ECO:0007669"/>
    <property type="project" value="TreeGrafter"/>
</dbReference>
<protein>
    <recommendedName>
        <fullName evidence="10">Sensitive to high expression protein 9, mitochondrial</fullName>
    </recommendedName>
</protein>